<dbReference type="NCBIfam" id="TIGR00401">
    <property type="entry name" value="msrA"/>
    <property type="match status" value="1"/>
</dbReference>
<comment type="catalytic activity">
    <reaction evidence="2 4">
        <text>L-methionyl-[protein] + [thioredoxin]-disulfide + H2O = L-methionyl-(S)-S-oxide-[protein] + [thioredoxin]-dithiol</text>
        <dbReference type="Rhea" id="RHEA:14217"/>
        <dbReference type="Rhea" id="RHEA-COMP:10698"/>
        <dbReference type="Rhea" id="RHEA-COMP:10700"/>
        <dbReference type="Rhea" id="RHEA-COMP:12313"/>
        <dbReference type="Rhea" id="RHEA-COMP:12315"/>
        <dbReference type="ChEBI" id="CHEBI:15377"/>
        <dbReference type="ChEBI" id="CHEBI:16044"/>
        <dbReference type="ChEBI" id="CHEBI:29950"/>
        <dbReference type="ChEBI" id="CHEBI:44120"/>
        <dbReference type="ChEBI" id="CHEBI:50058"/>
        <dbReference type="EC" id="1.8.4.11"/>
    </reaction>
</comment>
<comment type="catalytic activity">
    <reaction evidence="3 4">
        <text>[thioredoxin]-disulfide + L-methionine + H2O = L-methionine (S)-S-oxide + [thioredoxin]-dithiol</text>
        <dbReference type="Rhea" id="RHEA:19993"/>
        <dbReference type="Rhea" id="RHEA-COMP:10698"/>
        <dbReference type="Rhea" id="RHEA-COMP:10700"/>
        <dbReference type="ChEBI" id="CHEBI:15377"/>
        <dbReference type="ChEBI" id="CHEBI:29950"/>
        <dbReference type="ChEBI" id="CHEBI:50058"/>
        <dbReference type="ChEBI" id="CHEBI:57844"/>
        <dbReference type="ChEBI" id="CHEBI:58772"/>
        <dbReference type="EC" id="1.8.4.11"/>
    </reaction>
</comment>
<feature type="region of interest" description="Disordered" evidence="5">
    <location>
        <begin position="111"/>
        <end position="131"/>
    </location>
</feature>
<dbReference type="AlphaFoldDB" id="A0A3D8L820"/>
<organism evidence="7 8">
    <name type="scientific">Pontibacter diazotrophicus</name>
    <dbReference type="NCBI Taxonomy" id="1400979"/>
    <lineage>
        <taxon>Bacteria</taxon>
        <taxon>Pseudomonadati</taxon>
        <taxon>Bacteroidota</taxon>
        <taxon>Cytophagia</taxon>
        <taxon>Cytophagales</taxon>
        <taxon>Hymenobacteraceae</taxon>
        <taxon>Pontibacter</taxon>
    </lineage>
</organism>
<accession>A0A3D8L820</accession>
<dbReference type="FunFam" id="3.30.1060.10:FF:000003">
    <property type="entry name" value="Peptide methionine sulfoxide reductase MsrA"/>
    <property type="match status" value="1"/>
</dbReference>
<feature type="compositionally biased region" description="Basic and acidic residues" evidence="5">
    <location>
        <begin position="111"/>
        <end position="124"/>
    </location>
</feature>
<reference evidence="8" key="1">
    <citation type="submission" date="2018-08" db="EMBL/GenBank/DDBJ databases">
        <authorList>
            <person name="Liu Z.-W."/>
            <person name="Du Z.-J."/>
        </authorList>
    </citation>
    <scope>NUCLEOTIDE SEQUENCE [LARGE SCALE GENOMIC DNA]</scope>
    <source>
        <strain evidence="8">H4X</strain>
    </source>
</reference>
<name>A0A3D8L820_9BACT</name>
<comment type="function">
    <text evidence="4">Has an important function as a repair enzyme for proteins that have been inactivated by oxidation. Catalyzes the reversible oxidation-reduction of methionine sulfoxide in proteins to methionine.</text>
</comment>
<dbReference type="PANTHER" id="PTHR43774">
    <property type="entry name" value="PEPTIDE METHIONINE SULFOXIDE REDUCTASE"/>
    <property type="match status" value="1"/>
</dbReference>
<sequence>MNQEENKYELATFAGGCFWCMVKPFDQWEGIEKVVSGYTGGEIENPTYEQVCSDTTGHYEAVQITFDPSKISYKEIMEIFWQQIDPTDPGGQFGDRGSSYQTAIFYHNEEQKAQAEASKKEKNENGPFDKPIVTPILPAKPFYPAEDYHQDYYKKNPSHYQRYNVGSGRAGYIERHWKKA</sequence>
<dbReference type="Pfam" id="PF01625">
    <property type="entry name" value="PMSR"/>
    <property type="match status" value="1"/>
</dbReference>
<evidence type="ECO:0000256" key="5">
    <source>
        <dbReference type="SAM" id="MobiDB-lite"/>
    </source>
</evidence>
<dbReference type="OrthoDB" id="4174719at2"/>
<protein>
    <recommendedName>
        <fullName evidence="4">Peptide methionine sulfoxide reductase MsrA</fullName>
        <shortName evidence="4">Protein-methionine-S-oxide reductase</shortName>
        <ecNumber evidence="4">1.8.4.11</ecNumber>
    </recommendedName>
    <alternativeName>
        <fullName evidence="4">Peptide-methionine (S)-S-oxide reductase</fullName>
        <shortName evidence="4">Peptide Met(O) reductase</shortName>
    </alternativeName>
</protein>
<gene>
    <name evidence="4 7" type="primary">msrA</name>
    <name evidence="7" type="ORF">DXT99_18710</name>
</gene>
<evidence type="ECO:0000256" key="2">
    <source>
        <dbReference type="ARBA" id="ARBA00047806"/>
    </source>
</evidence>
<proteinExistence type="inferred from homology"/>
<comment type="similarity">
    <text evidence="4">Belongs to the MsrA Met sulfoxide reductase family.</text>
</comment>
<comment type="caution">
    <text evidence="7">The sequence shown here is derived from an EMBL/GenBank/DDBJ whole genome shotgun (WGS) entry which is preliminary data.</text>
</comment>
<dbReference type="InterPro" id="IPR036509">
    <property type="entry name" value="Met_Sox_Rdtase_MsrA_sf"/>
</dbReference>
<evidence type="ECO:0000313" key="8">
    <source>
        <dbReference type="Proteomes" id="UP000256708"/>
    </source>
</evidence>
<dbReference type="PANTHER" id="PTHR43774:SF1">
    <property type="entry name" value="PEPTIDE METHIONINE SULFOXIDE REDUCTASE MSRA 2"/>
    <property type="match status" value="1"/>
</dbReference>
<dbReference type="GO" id="GO:0033744">
    <property type="term" value="F:L-methionine:thioredoxin-disulfide S-oxidoreductase activity"/>
    <property type="evidence" value="ECO:0007669"/>
    <property type="project" value="RHEA"/>
</dbReference>
<evidence type="ECO:0000256" key="1">
    <source>
        <dbReference type="ARBA" id="ARBA00023002"/>
    </source>
</evidence>
<keyword evidence="1 4" id="KW-0560">Oxidoreductase</keyword>
<dbReference type="Gene3D" id="3.30.1060.10">
    <property type="entry name" value="Peptide methionine sulphoxide reductase MsrA"/>
    <property type="match status" value="1"/>
</dbReference>
<dbReference type="GO" id="GO:0008113">
    <property type="term" value="F:peptide-methionine (S)-S-oxide reductase activity"/>
    <property type="evidence" value="ECO:0007669"/>
    <property type="project" value="UniProtKB-UniRule"/>
</dbReference>
<keyword evidence="8" id="KW-1185">Reference proteome</keyword>
<dbReference type="EC" id="1.8.4.11" evidence="4"/>
<feature type="active site" evidence="4">
    <location>
        <position position="17"/>
    </location>
</feature>
<evidence type="ECO:0000256" key="4">
    <source>
        <dbReference type="HAMAP-Rule" id="MF_01401"/>
    </source>
</evidence>
<dbReference type="SUPFAM" id="SSF55068">
    <property type="entry name" value="Peptide methionine sulfoxide reductase"/>
    <property type="match status" value="1"/>
</dbReference>
<feature type="domain" description="Peptide methionine sulphoxide reductase MsrA" evidence="6">
    <location>
        <begin position="11"/>
        <end position="161"/>
    </location>
</feature>
<dbReference type="EMBL" id="QRGR01000022">
    <property type="protein sequence ID" value="RDV13571.1"/>
    <property type="molecule type" value="Genomic_DNA"/>
</dbReference>
<dbReference type="HAMAP" id="MF_01401">
    <property type="entry name" value="MsrA"/>
    <property type="match status" value="1"/>
</dbReference>
<evidence type="ECO:0000259" key="6">
    <source>
        <dbReference type="Pfam" id="PF01625"/>
    </source>
</evidence>
<evidence type="ECO:0000313" key="7">
    <source>
        <dbReference type="EMBL" id="RDV13571.1"/>
    </source>
</evidence>
<dbReference type="Proteomes" id="UP000256708">
    <property type="component" value="Unassembled WGS sequence"/>
</dbReference>
<evidence type="ECO:0000256" key="3">
    <source>
        <dbReference type="ARBA" id="ARBA00048782"/>
    </source>
</evidence>
<dbReference type="InterPro" id="IPR002569">
    <property type="entry name" value="Met_Sox_Rdtase_MsrA_dom"/>
</dbReference>